<reference evidence="2 3" key="1">
    <citation type="journal article" date="2018" name="Mol. Biol. Evol.">
        <title>Analysis of the draft genome of the red seaweed Gracilariopsis chorda provides insights into genome size evolution in Rhodophyta.</title>
        <authorList>
            <person name="Lee J."/>
            <person name="Yang E.C."/>
            <person name="Graf L."/>
            <person name="Yang J.H."/>
            <person name="Qiu H."/>
            <person name="Zel Zion U."/>
            <person name="Chan C.X."/>
            <person name="Stephens T.G."/>
            <person name="Weber A.P.M."/>
            <person name="Boo G.H."/>
            <person name="Boo S.M."/>
            <person name="Kim K.M."/>
            <person name="Shin Y."/>
            <person name="Jung M."/>
            <person name="Lee S.J."/>
            <person name="Yim H.S."/>
            <person name="Lee J.H."/>
            <person name="Bhattacharya D."/>
            <person name="Yoon H.S."/>
        </authorList>
    </citation>
    <scope>NUCLEOTIDE SEQUENCE [LARGE SCALE GENOMIC DNA]</scope>
    <source>
        <strain evidence="2 3">SKKU-2015</strain>
        <tissue evidence="2">Whole body</tissue>
    </source>
</reference>
<dbReference type="InterPro" id="IPR032704">
    <property type="entry name" value="Cms1"/>
</dbReference>
<organism evidence="2 3">
    <name type="scientific">Gracilariopsis chorda</name>
    <dbReference type="NCBI Taxonomy" id="448386"/>
    <lineage>
        <taxon>Eukaryota</taxon>
        <taxon>Rhodophyta</taxon>
        <taxon>Florideophyceae</taxon>
        <taxon>Rhodymeniophycidae</taxon>
        <taxon>Gracilariales</taxon>
        <taxon>Gracilariaceae</taxon>
        <taxon>Gracilariopsis</taxon>
    </lineage>
</organism>
<dbReference type="GO" id="GO:0005634">
    <property type="term" value="C:nucleus"/>
    <property type="evidence" value="ECO:0007669"/>
    <property type="project" value="TreeGrafter"/>
</dbReference>
<feature type="region of interest" description="Disordered" evidence="1">
    <location>
        <begin position="1"/>
        <end position="154"/>
    </location>
</feature>
<dbReference type="STRING" id="448386.A0A2V3IR35"/>
<dbReference type="Pfam" id="PF14617">
    <property type="entry name" value="CMS1"/>
    <property type="match status" value="1"/>
</dbReference>
<dbReference type="AlphaFoldDB" id="A0A2V3IR35"/>
<proteinExistence type="predicted"/>
<comment type="caution">
    <text evidence="2">The sequence shown here is derived from an EMBL/GenBank/DDBJ whole genome shotgun (WGS) entry which is preliminary data.</text>
</comment>
<accession>A0A2V3IR35</accession>
<name>A0A2V3IR35_9FLOR</name>
<gene>
    <name evidence="2" type="ORF">BWQ96_05662</name>
</gene>
<keyword evidence="3" id="KW-1185">Reference proteome</keyword>
<feature type="compositionally biased region" description="Basic and acidic residues" evidence="1">
    <location>
        <begin position="82"/>
        <end position="92"/>
    </location>
</feature>
<dbReference type="EMBL" id="NBIV01000087">
    <property type="protein sequence ID" value="PXF44585.1"/>
    <property type="molecule type" value="Genomic_DNA"/>
</dbReference>
<dbReference type="PANTHER" id="PTHR24030:SF0">
    <property type="entry name" value="PROTEIN CMSS1"/>
    <property type="match status" value="1"/>
</dbReference>
<dbReference type="PANTHER" id="PTHR24030">
    <property type="entry name" value="PROTEIN CMSS1"/>
    <property type="match status" value="1"/>
</dbReference>
<evidence type="ECO:0000313" key="3">
    <source>
        <dbReference type="Proteomes" id="UP000247409"/>
    </source>
</evidence>
<feature type="compositionally biased region" description="Basic and acidic residues" evidence="1">
    <location>
        <begin position="38"/>
        <end position="59"/>
    </location>
</feature>
<sequence length="383" mass="44349">MAMQSDKASMISERTKKSKSKRSRKRNREDSRSLSNHEAQESPRTKRQHTESGESRPSERAGNAVPEKDKVVEAVQTFVASEHAKLRRDLQKARKKMHAQKAKKKRRKQAQQQNPSKTKEDASDHEQEQDEHHAETAKRARTLERHAKRTRHEMDRANADDMICTKPHEFLWKEYVRWTKEKDITMDENEPWSEDQVLVVTEDGEENFIPHVKEAIGAEYKSKTGFRKSKKAVPGVAVIALAGSAKRAVRIAPRFYDGQSVGKLFGKHIQTEEQQQWLRRACRKGVIPTAAGTARRVHRLVEDGQMTLRHTLLIVLDFARDERLRNMFDFPPVRNEVLQFIHECGRERMRKGMKVMLTIPKAQPIRLDDVSTKAKKPETEEKT</sequence>
<dbReference type="OrthoDB" id="1929311at2759"/>
<evidence type="ECO:0000256" key="1">
    <source>
        <dbReference type="SAM" id="MobiDB-lite"/>
    </source>
</evidence>
<evidence type="ECO:0000313" key="2">
    <source>
        <dbReference type="EMBL" id="PXF44585.1"/>
    </source>
</evidence>
<protein>
    <submittedName>
        <fullName evidence="2">Uncharacterized protein</fullName>
    </submittedName>
</protein>
<feature type="compositionally biased region" description="Basic and acidic residues" evidence="1">
    <location>
        <begin position="117"/>
        <end position="145"/>
    </location>
</feature>
<feature type="compositionally biased region" description="Basic residues" evidence="1">
    <location>
        <begin position="16"/>
        <end position="26"/>
    </location>
</feature>
<dbReference type="GO" id="GO:0030686">
    <property type="term" value="C:90S preribosome"/>
    <property type="evidence" value="ECO:0007669"/>
    <property type="project" value="TreeGrafter"/>
</dbReference>
<dbReference type="Proteomes" id="UP000247409">
    <property type="component" value="Unassembled WGS sequence"/>
</dbReference>
<feature type="compositionally biased region" description="Basic residues" evidence="1">
    <location>
        <begin position="93"/>
        <end position="109"/>
    </location>
</feature>